<dbReference type="InterPro" id="IPR031629">
    <property type="entry name" value="DpaA_N"/>
</dbReference>
<name>A0A839K2G5_9FIRM</name>
<dbReference type="RefSeq" id="WP_228353699.1">
    <property type="nucleotide sequence ID" value="NZ_JACEGA010000001.1"/>
</dbReference>
<comment type="caution">
    <text evidence="2">The sequence shown here is derived from an EMBL/GenBank/DDBJ whole genome shotgun (WGS) entry which is preliminary data.</text>
</comment>
<feature type="domain" description="Dipicolinate synthase subunit A N-terminal" evidence="1">
    <location>
        <begin position="7"/>
        <end position="121"/>
    </location>
</feature>
<dbReference type="Gene3D" id="3.40.50.720">
    <property type="entry name" value="NAD(P)-binding Rossmann-like Domain"/>
    <property type="match status" value="1"/>
</dbReference>
<proteinExistence type="predicted"/>
<organism evidence="2 3">
    <name type="scientific">Variimorphobacter saccharofermentans</name>
    <dbReference type="NCBI Taxonomy" id="2755051"/>
    <lineage>
        <taxon>Bacteria</taxon>
        <taxon>Bacillati</taxon>
        <taxon>Bacillota</taxon>
        <taxon>Clostridia</taxon>
        <taxon>Lachnospirales</taxon>
        <taxon>Lachnospiraceae</taxon>
        <taxon>Variimorphobacter</taxon>
    </lineage>
</organism>
<evidence type="ECO:0000313" key="3">
    <source>
        <dbReference type="Proteomes" id="UP000574276"/>
    </source>
</evidence>
<reference evidence="2 3" key="1">
    <citation type="submission" date="2020-07" db="EMBL/GenBank/DDBJ databases">
        <title>Characterization and genome sequencing of isolate MD1, a novel member within the family Lachnospiraceae.</title>
        <authorList>
            <person name="Rettenmaier R."/>
            <person name="Di Bello L."/>
            <person name="Zinser C."/>
            <person name="Scheitz K."/>
            <person name="Liebl W."/>
            <person name="Zverlov V."/>
        </authorList>
    </citation>
    <scope>NUCLEOTIDE SEQUENCE [LARGE SCALE GENOMIC DNA]</scope>
    <source>
        <strain evidence="2 3">MD1</strain>
    </source>
</reference>
<dbReference type="SUPFAM" id="SSF51735">
    <property type="entry name" value="NAD(P)-binding Rossmann-fold domains"/>
    <property type="match status" value="1"/>
</dbReference>
<dbReference type="EMBL" id="JACEGA010000001">
    <property type="protein sequence ID" value="MBB2184105.1"/>
    <property type="molecule type" value="Genomic_DNA"/>
</dbReference>
<dbReference type="AlphaFoldDB" id="A0A839K2G5"/>
<protein>
    <submittedName>
        <fullName evidence="2">Dipicolinate synthase subunit DpsA</fullName>
    </submittedName>
</protein>
<evidence type="ECO:0000313" key="2">
    <source>
        <dbReference type="EMBL" id="MBB2184105.1"/>
    </source>
</evidence>
<dbReference type="Proteomes" id="UP000574276">
    <property type="component" value="Unassembled WGS sequence"/>
</dbReference>
<dbReference type="Pfam" id="PF16924">
    <property type="entry name" value="DpaA_N"/>
    <property type="match status" value="1"/>
</dbReference>
<dbReference type="InterPro" id="IPR036291">
    <property type="entry name" value="NAD(P)-bd_dom_sf"/>
</dbReference>
<keyword evidence="3" id="KW-1185">Reference proteome</keyword>
<gene>
    <name evidence="2" type="primary">dpsA</name>
    <name evidence="2" type="ORF">H0486_14585</name>
</gene>
<dbReference type="NCBIfam" id="NF006162">
    <property type="entry name" value="PRK08306.1"/>
    <property type="match status" value="1"/>
</dbReference>
<evidence type="ECO:0000259" key="1">
    <source>
        <dbReference type="Pfam" id="PF16924"/>
    </source>
</evidence>
<sequence>MSIQYDIGIFGGDRRQMYMAEAFLQKGYRVAIYSLDGTIQHKKCNQMSTLSELFEKCKVLIGPIPVSRDQVTITSKIINTDLTIAHVAYLLTQEHTFIGGAIPSPITELCDNKQIPYYDLMKNEKITILNAIATAEGTIMEAIASSGRNLHGSNCLVLGYGRCAKVLAAKLKALDAYVTVAARSKDALAYAEAAGLLTVYLPDIKCILPSYHYIFNTIPSLVLDKDALELVDKDVTIIDIASAPGGVDYEYAKQQNINARLCLGLPAKVAPKTSADILVTEIYGLLKEVIT</sequence>
<accession>A0A839K2G5</accession>